<dbReference type="AlphaFoldDB" id="A0A1I0U7F1"/>
<dbReference type="Gene3D" id="3.40.50.150">
    <property type="entry name" value="Vaccinia Virus protein VP39"/>
    <property type="match status" value="1"/>
</dbReference>
<evidence type="ECO:0000313" key="2">
    <source>
        <dbReference type="EMBL" id="BCA29916.1"/>
    </source>
</evidence>
<evidence type="ECO:0000313" key="3">
    <source>
        <dbReference type="EMBL" id="MWK56138.1"/>
    </source>
</evidence>
<dbReference type="InterPro" id="IPR029063">
    <property type="entry name" value="SAM-dependent_MTases_sf"/>
</dbReference>
<evidence type="ECO:0000313" key="6">
    <source>
        <dbReference type="Proteomes" id="UP000515591"/>
    </source>
</evidence>
<dbReference type="RefSeq" id="WP_044408799.1">
    <property type="nucleotide sequence ID" value="NZ_AP022213.1"/>
</dbReference>
<dbReference type="EMBL" id="AP022642">
    <property type="protein sequence ID" value="BCA29916.1"/>
    <property type="molecule type" value="Genomic_DNA"/>
</dbReference>
<gene>
    <name evidence="3" type="ORF">GO594_09135</name>
    <name evidence="2" type="ORF">PtoMrB4_38930</name>
    <name evidence="1" type="ORF">WP8S17C03_17220</name>
</gene>
<evidence type="ECO:0000313" key="4">
    <source>
        <dbReference type="Proteomes" id="UP000461288"/>
    </source>
</evidence>
<organism evidence="3 4">
    <name type="scientific">Metapseudomonas otitidis</name>
    <dbReference type="NCBI Taxonomy" id="319939"/>
    <lineage>
        <taxon>Bacteria</taxon>
        <taxon>Pseudomonadati</taxon>
        <taxon>Pseudomonadota</taxon>
        <taxon>Gammaproteobacteria</taxon>
        <taxon>Pseudomonadales</taxon>
        <taxon>Pseudomonadaceae</taxon>
        <taxon>Metapseudomonas</taxon>
    </lineage>
</organism>
<dbReference type="STRING" id="319939.SAMN05216263_108235"/>
<reference evidence="3 4" key="2">
    <citation type="submission" date="2019-12" db="EMBL/GenBank/DDBJ databases">
        <title>Draft genome sequence of Pseudomonas otitidis recovered from a chicken carcass.</title>
        <authorList>
            <person name="Vieira T.R."/>
            <person name="Oliviera E.F.C."/>
            <person name="Silva N.M.V."/>
            <person name="Sambrano G.E."/>
            <person name="Cibulski S.P."/>
            <person name="Cardoso M.R.I."/>
        </authorList>
    </citation>
    <scope>NUCLEOTIDE SEQUENCE [LARGE SCALE GENOMIC DNA]</scope>
    <source>
        <strain evidence="3 4">25_K</strain>
    </source>
</reference>
<dbReference type="Proteomes" id="UP000461288">
    <property type="component" value="Unassembled WGS sequence"/>
</dbReference>
<evidence type="ECO:0000313" key="1">
    <source>
        <dbReference type="EMBL" id="BBT15673.1"/>
    </source>
</evidence>
<dbReference type="GO" id="GO:0008168">
    <property type="term" value="F:methyltransferase activity"/>
    <property type="evidence" value="ECO:0007669"/>
    <property type="project" value="UniProtKB-KW"/>
</dbReference>
<dbReference type="InterPro" id="IPR019410">
    <property type="entry name" value="Methyltransf_16"/>
</dbReference>
<proteinExistence type="predicted"/>
<dbReference type="Proteomes" id="UP000501237">
    <property type="component" value="Chromosome"/>
</dbReference>
<dbReference type="EMBL" id="AP022213">
    <property type="protein sequence ID" value="BBT15673.1"/>
    <property type="molecule type" value="Genomic_DNA"/>
</dbReference>
<keyword evidence="3" id="KW-0808">Transferase</keyword>
<dbReference type="EMBL" id="WTFN01000017">
    <property type="protein sequence ID" value="MWK56138.1"/>
    <property type="molecule type" value="Genomic_DNA"/>
</dbReference>
<dbReference type="PANTHER" id="PTHR14614">
    <property type="entry name" value="HEPATOCELLULAR CARCINOMA-ASSOCIATED ANTIGEN"/>
    <property type="match status" value="1"/>
</dbReference>
<dbReference type="PANTHER" id="PTHR14614:SF132">
    <property type="entry name" value="PROTEIN-LYSINE METHYLTRANSFERASE C42C1.13"/>
    <property type="match status" value="1"/>
</dbReference>
<reference evidence="2 5" key="3">
    <citation type="journal article" date="2020" name="Microbiol. Resour. Announc.">
        <title>Complete genome sequence of Pseudomonas otitidis strain MrB4, isolated from Lake Biwa in Japan.</title>
        <authorList>
            <person name="Miyazaki K."/>
            <person name="Hase E."/>
            <person name="Maruya T."/>
        </authorList>
    </citation>
    <scope>NUCLEOTIDE SEQUENCE [LARGE SCALE GENOMIC DNA]</scope>
    <source>
        <strain evidence="2 5">MrB4</strain>
    </source>
</reference>
<evidence type="ECO:0000313" key="5">
    <source>
        <dbReference type="Proteomes" id="UP000501237"/>
    </source>
</evidence>
<sequence length="220" mass="24317">MPGYLIKTTTFRVGGRDFHMQSLLDAEQFHDPAGEAASLGITESTWALFGQVWPAGEVLAQMVARRDLTGLRVLEVGAGLGLASLVGHQRGGDMTASDIHPLIPTFLAENLRLNDLPPMRYETCDWAGADSFGQFDLIIGSDLLYDDDNQEDLADFIDRHSARSVEVLLVDPNRQDTQPFHDEMAELGYDMVISQADCLLANGERFRGSYLHYSRDAARA</sequence>
<keyword evidence="3" id="KW-0489">Methyltransferase</keyword>
<protein>
    <submittedName>
        <fullName evidence="1">Methyltransferase type 12</fullName>
    </submittedName>
    <submittedName>
        <fullName evidence="3">SAM-dependent methyltransferase</fullName>
    </submittedName>
</protein>
<dbReference type="KEGG" id="poj:PtoMrB4_38930"/>
<reference evidence="1 6" key="1">
    <citation type="submission" date="2019-12" db="EMBL/GenBank/DDBJ databases">
        <title>complete genome sequences of Pseudomonas otitidis str. WP8-S17-CRE-03 isolated from wastewater treatment plant effluent.</title>
        <authorList>
            <person name="Sekizuka T."/>
            <person name="Itokawa K."/>
            <person name="Yatsu K."/>
            <person name="Inamine Y."/>
            <person name="Kuroda M."/>
        </authorList>
    </citation>
    <scope>NUCLEOTIDE SEQUENCE [LARGE SCALE GENOMIC DNA]</scope>
    <source>
        <strain evidence="1 6">WP8-S17-CRE-03</strain>
    </source>
</reference>
<accession>A0A1I0U7F1</accession>
<dbReference type="CDD" id="cd02440">
    <property type="entry name" value="AdoMet_MTases"/>
    <property type="match status" value="1"/>
</dbReference>
<dbReference type="SUPFAM" id="SSF53335">
    <property type="entry name" value="S-adenosyl-L-methionine-dependent methyltransferases"/>
    <property type="match status" value="1"/>
</dbReference>
<dbReference type="GeneID" id="57399114"/>
<dbReference type="Pfam" id="PF10294">
    <property type="entry name" value="Methyltransf_16"/>
    <property type="match status" value="1"/>
</dbReference>
<name>A0A1I0U7F1_9GAMM</name>
<dbReference type="GO" id="GO:0032259">
    <property type="term" value="P:methylation"/>
    <property type="evidence" value="ECO:0007669"/>
    <property type="project" value="UniProtKB-KW"/>
</dbReference>
<dbReference type="Proteomes" id="UP000515591">
    <property type="component" value="Chromosome"/>
</dbReference>